<reference evidence="3 4" key="1">
    <citation type="journal article" date="2021" name="Sci. Rep.">
        <title>The distribution of antibiotic resistance genes in chicken gut microbiota commensals.</title>
        <authorList>
            <person name="Juricova H."/>
            <person name="Matiasovicova J."/>
            <person name="Kubasova T."/>
            <person name="Cejkova D."/>
            <person name="Rychlik I."/>
        </authorList>
    </citation>
    <scope>NUCLEOTIDE SEQUENCE [LARGE SCALE GENOMIC DNA]</scope>
    <source>
        <strain evidence="3 4">An421</strain>
    </source>
</reference>
<dbReference type="InterPro" id="IPR033408">
    <property type="entry name" value="SusF_N"/>
</dbReference>
<dbReference type="CDD" id="cd12967">
    <property type="entry name" value="CBM_SusE-F_like_u1"/>
    <property type="match status" value="1"/>
</dbReference>
<protein>
    <submittedName>
        <fullName evidence="3">DUF5115 domain-containing protein</fullName>
    </submittedName>
</protein>
<gene>
    <name evidence="3" type="ORF">H6D15_13625</name>
</gene>
<keyword evidence="4" id="KW-1185">Reference proteome</keyword>
<name>A0AA40ZV24_9BACT</name>
<sequence length="474" mass="51807">MNKKLIYGFAIIAGLASCNDDYTDWSSPQSNSEHEAVEKFTLTVQPAVETIDFATETAESIQLFSTNLESGQTNSFALTLSAEDIVETVVLTAAADGTVVSAELQDAVATIYGKAPVERTLNVKVAADVMITTEDGKIVAKKEADPFSLKITLDAPQISEHYYLIGAPSSWEITDTSLSFSHSGKNVYDDPVFTCTFPVEDGEIWFAITDDITLEKADWDYAFGCAEGNGANGMEGKLKRRSELTDDGSWKVMVDGDAKFIKVTINMMEYSYSIEKLNFAEYIYEVGNNNGWGTGYALQGPNFNGKYYGAMYLVSGFKFRSNVDNWDGSGNWGLNSNNDEGILVNDGMSGNISVPADGHYMIEVNLVYMTYTLTPFAQLGIIGDGQPGGWDSDTPLTYDEVEKCWKATNVQLVAGKSIKFRTVGTWDVVNIGGSSLSNLTFNSQDNIPVEKDGTFTVKLYLETQGAPYVTLTEE</sequence>
<dbReference type="Pfam" id="PF26120">
    <property type="entry name" value="CBM_1st_SusF"/>
    <property type="match status" value="1"/>
</dbReference>
<feature type="domain" description="Outer membrane protein SusF N-terminal" evidence="1">
    <location>
        <begin position="18"/>
        <end position="133"/>
    </location>
</feature>
<feature type="domain" description="SusF first starch specific CBM" evidence="2">
    <location>
        <begin position="160"/>
        <end position="275"/>
    </location>
</feature>
<dbReference type="Proteomes" id="UP000698924">
    <property type="component" value="Unassembled WGS sequence"/>
</dbReference>
<dbReference type="Gene3D" id="2.60.40.3620">
    <property type="match status" value="3"/>
</dbReference>
<dbReference type="RefSeq" id="WP_204969999.1">
    <property type="nucleotide sequence ID" value="NZ_JAAZTS010000031.1"/>
</dbReference>
<evidence type="ECO:0000259" key="1">
    <source>
        <dbReference type="Pfam" id="PF17142"/>
    </source>
</evidence>
<dbReference type="PROSITE" id="PS51257">
    <property type="entry name" value="PROKAR_LIPOPROTEIN"/>
    <property type="match status" value="1"/>
</dbReference>
<dbReference type="Pfam" id="PF17142">
    <property type="entry name" value="SusF_N"/>
    <property type="match status" value="1"/>
</dbReference>
<organism evidence="3 4">
    <name type="scientific">Caecibacteroides pullorum</name>
    <dbReference type="NCBI Taxonomy" id="2725562"/>
    <lineage>
        <taxon>Bacteria</taxon>
        <taxon>Pseudomonadati</taxon>
        <taxon>Bacteroidota</taxon>
        <taxon>Bacteroidia</taxon>
        <taxon>Bacteroidales</taxon>
        <taxon>Bacteroidaceae</taxon>
        <taxon>Caecibacteroides</taxon>
    </lineage>
</organism>
<comment type="caution">
    <text evidence="3">The sequence shown here is derived from an EMBL/GenBank/DDBJ whole genome shotgun (WGS) entry which is preliminary data.</text>
</comment>
<proteinExistence type="predicted"/>
<accession>A0AA40ZV24</accession>
<dbReference type="AlphaFoldDB" id="A0AA40ZV24"/>
<dbReference type="InterPro" id="IPR058976">
    <property type="entry name" value="CBM_1st_SusF"/>
</dbReference>
<dbReference type="EMBL" id="JACJMO010000032">
    <property type="protein sequence ID" value="MBM6858625.1"/>
    <property type="molecule type" value="Genomic_DNA"/>
</dbReference>
<evidence type="ECO:0000313" key="3">
    <source>
        <dbReference type="EMBL" id="MBM6858625.1"/>
    </source>
</evidence>
<evidence type="ECO:0000313" key="4">
    <source>
        <dbReference type="Proteomes" id="UP000698924"/>
    </source>
</evidence>
<evidence type="ECO:0000259" key="2">
    <source>
        <dbReference type="Pfam" id="PF26120"/>
    </source>
</evidence>